<evidence type="ECO:0000313" key="2">
    <source>
        <dbReference type="Proteomes" id="UP000041254"/>
    </source>
</evidence>
<dbReference type="VEuPathDB" id="CryptoDB:Vbra_6438"/>
<dbReference type="AlphaFoldDB" id="A0A0G4H161"/>
<accession>A0A0G4H161</accession>
<dbReference type="InParanoid" id="A0A0G4H161"/>
<protein>
    <submittedName>
        <fullName evidence="1">Uncharacterized protein</fullName>
    </submittedName>
</protein>
<keyword evidence="2" id="KW-1185">Reference proteome</keyword>
<dbReference type="EMBL" id="CDMY01000929">
    <property type="protein sequence ID" value="CEM37151.1"/>
    <property type="molecule type" value="Genomic_DNA"/>
</dbReference>
<organism evidence="1 2">
    <name type="scientific">Vitrella brassicaformis (strain CCMP3155)</name>
    <dbReference type="NCBI Taxonomy" id="1169540"/>
    <lineage>
        <taxon>Eukaryota</taxon>
        <taxon>Sar</taxon>
        <taxon>Alveolata</taxon>
        <taxon>Colpodellida</taxon>
        <taxon>Vitrellaceae</taxon>
        <taxon>Vitrella</taxon>
    </lineage>
</organism>
<dbReference type="PhylomeDB" id="A0A0G4H161"/>
<sequence>MRIVLTSCILPRMSAARSKTQKATASSTGSRQGGVLFAIVPKCLSRTELSAFRRIDKAHHATLTPDVLVPLLTRLLVLLLPTLGLGSFLVCLFPQLPLPKAFSHGCCFATLIESLTRRLFMLENGGNWARWRPILEMLYHLQRRRPLVLTDEQFGVFDSREAFVNEGEASRQWRILSSGFTVIDVLGQERQLMEGSAIRKPLHRPDQLLPSHRAQPSLQP</sequence>
<evidence type="ECO:0000313" key="1">
    <source>
        <dbReference type="EMBL" id="CEM37151.1"/>
    </source>
</evidence>
<reference evidence="1 2" key="1">
    <citation type="submission" date="2014-11" db="EMBL/GenBank/DDBJ databases">
        <authorList>
            <person name="Zhu J."/>
            <person name="Qi W."/>
            <person name="Song R."/>
        </authorList>
    </citation>
    <scope>NUCLEOTIDE SEQUENCE [LARGE SCALE GENOMIC DNA]</scope>
</reference>
<proteinExistence type="predicted"/>
<name>A0A0G4H161_VITBC</name>
<gene>
    <name evidence="1" type="ORF">Vbra_6438</name>
</gene>
<dbReference type="Proteomes" id="UP000041254">
    <property type="component" value="Unassembled WGS sequence"/>
</dbReference>